<feature type="compositionally biased region" description="Polar residues" evidence="6">
    <location>
        <begin position="248"/>
        <end position="257"/>
    </location>
</feature>
<evidence type="ECO:0000259" key="7">
    <source>
        <dbReference type="PROSITE" id="PS51192"/>
    </source>
</evidence>
<dbReference type="EMBL" id="KY420046">
    <property type="protein sequence ID" value="ATS94408.1"/>
    <property type="molecule type" value="Genomic_RNA"/>
</dbReference>
<name>A0A2P9JAN1_9VIRU</name>
<dbReference type="Gene3D" id="3.40.50.300">
    <property type="entry name" value="P-loop containing nucleotide triphosphate hydrolases"/>
    <property type="match status" value="2"/>
</dbReference>
<dbReference type="GO" id="GO:0052170">
    <property type="term" value="P:symbiont-mediated suppression of host innate immune response"/>
    <property type="evidence" value="ECO:0007669"/>
    <property type="project" value="UniProtKB-KW"/>
</dbReference>
<feature type="compositionally biased region" description="Basic and acidic residues" evidence="6">
    <location>
        <begin position="169"/>
        <end position="185"/>
    </location>
</feature>
<dbReference type="GO" id="GO:0017111">
    <property type="term" value="F:ribonucleoside triphosphate phosphatase activity"/>
    <property type="evidence" value="ECO:0007669"/>
    <property type="project" value="UniProtKB-EC"/>
</dbReference>
<dbReference type="GO" id="GO:0003676">
    <property type="term" value="F:nucleic acid binding"/>
    <property type="evidence" value="ECO:0007669"/>
    <property type="project" value="InterPro"/>
</dbReference>
<dbReference type="SUPFAM" id="SSF52540">
    <property type="entry name" value="P-loop containing nucleoside triphosphate hydrolases"/>
    <property type="match status" value="1"/>
</dbReference>
<dbReference type="SMART" id="SM00487">
    <property type="entry name" value="DEXDc"/>
    <property type="match status" value="1"/>
</dbReference>
<comment type="catalytic activity">
    <reaction evidence="5">
        <text>a ribonucleoside 5'-triphosphate + H2O = a ribonucleoside 5'-diphosphate + phosphate + H(+)</text>
        <dbReference type="Rhea" id="RHEA:23680"/>
        <dbReference type="ChEBI" id="CHEBI:15377"/>
        <dbReference type="ChEBI" id="CHEBI:15378"/>
        <dbReference type="ChEBI" id="CHEBI:43474"/>
        <dbReference type="ChEBI" id="CHEBI:57930"/>
        <dbReference type="ChEBI" id="CHEBI:61557"/>
        <dbReference type="EC" id="3.6.1.15"/>
    </reaction>
</comment>
<dbReference type="Pfam" id="PF00270">
    <property type="entry name" value="DEAD"/>
    <property type="match status" value="1"/>
</dbReference>
<feature type="region of interest" description="Disordered" evidence="6">
    <location>
        <begin position="238"/>
        <end position="306"/>
    </location>
</feature>
<dbReference type="GO" id="GO:0033644">
    <property type="term" value="C:host cell membrane"/>
    <property type="evidence" value="ECO:0007669"/>
    <property type="project" value="UniProtKB-SubCell"/>
</dbReference>
<organism evidence="8">
    <name type="scientific">Podosphaera prunicola tobamo-like virus</name>
    <dbReference type="NCBI Taxonomy" id="2052571"/>
    <lineage>
        <taxon>Viruses</taxon>
        <taxon>Riboviria</taxon>
        <taxon>Orthornavirae</taxon>
        <taxon>Kitrinoviricota</taxon>
        <taxon>Alsuviricetes</taxon>
        <taxon>Martellivirales</taxon>
        <taxon>Virgaviridae</taxon>
        <taxon>Tobamovirus</taxon>
    </lineage>
</organism>
<keyword evidence="4" id="KW-0899">Viral immunoevasion</keyword>
<protein>
    <recommendedName>
        <fullName evidence="2">Genome polyprotein</fullName>
    </recommendedName>
</protein>
<keyword evidence="3" id="KW-1090">Inhibition of host innate immune response by virus</keyword>
<dbReference type="InterPro" id="IPR014001">
    <property type="entry name" value="Helicase_ATP-bd"/>
</dbReference>
<evidence type="ECO:0000256" key="4">
    <source>
        <dbReference type="ARBA" id="ARBA00023280"/>
    </source>
</evidence>
<comment type="subcellular location">
    <subcellularLocation>
        <location evidence="1">Host membrane</location>
        <topology evidence="1">Peripheral membrane protein</topology>
    </subcellularLocation>
</comment>
<keyword evidence="3" id="KW-0945">Host-virus interaction</keyword>
<reference evidence="8" key="1">
    <citation type="submission" date="2017-01" db="EMBL/GenBank/DDBJ databases">
        <title>Next generation sequencing analysis of double-stranded RNAs from sweet cherry powdery mildew fungus Podosphaera prunicola.</title>
        <authorList>
            <person name="Pandey B."/>
            <person name="Rayapati N.A."/>
            <person name="Grove G.G."/>
        </authorList>
    </citation>
    <scope>NUCLEOTIDE SEQUENCE</scope>
    <source>
        <strain evidence="8">Cpm 8</strain>
    </source>
</reference>
<evidence type="ECO:0000256" key="5">
    <source>
        <dbReference type="ARBA" id="ARBA00047631"/>
    </source>
</evidence>
<evidence type="ECO:0000256" key="2">
    <source>
        <dbReference type="ARBA" id="ARBA00020107"/>
    </source>
</evidence>
<proteinExistence type="predicted"/>
<feature type="domain" description="Helicase ATP-binding" evidence="7">
    <location>
        <begin position="400"/>
        <end position="563"/>
    </location>
</feature>
<feature type="region of interest" description="Disordered" evidence="6">
    <location>
        <begin position="160"/>
        <end position="190"/>
    </location>
</feature>
<dbReference type="GO" id="GO:0005524">
    <property type="term" value="F:ATP binding"/>
    <property type="evidence" value="ECO:0007669"/>
    <property type="project" value="InterPro"/>
</dbReference>
<accession>A0A2P9JAN1</accession>
<feature type="compositionally biased region" description="Basic and acidic residues" evidence="6">
    <location>
        <begin position="259"/>
        <end position="283"/>
    </location>
</feature>
<dbReference type="InterPro" id="IPR027417">
    <property type="entry name" value="P-loop_NTPase"/>
</dbReference>
<evidence type="ECO:0000313" key="8">
    <source>
        <dbReference type="EMBL" id="ATS94408.1"/>
    </source>
</evidence>
<sequence length="1012" mass="113181">MAFPYRHDPFNFYLDRSLYTYLHSTDPKEQTHFVIAGYAFSISPHKKRKLFANKEHIIVSVKNFIDSFNKYMDRMIETKSVYLTHSRKLAQSGHYDQNSPFHYPGSYDRKGLLKESYVQGRPLLLFAERANTADDKNFKAELLHKSELLKHRETYEQIPFEDLEEDSDAFEKGEKRRSTSQEKTRGASISGVKASVELPLRRRTASGKDFDTNASIDNDVIEPLQTIKQPVSLKARRESAANADRLGSASSRKSFNIQEEPKKFSDTFQDFNKERSKTKEHNAGSRSADYSRTEFGNRASSYSQRQSDLGESLADIKNARHMSYSDFGSKAADDYKTYVPPPADFLKKLATETSQLEIPSSIPSRYRIGNFNLSQHMRSKNFSETHVPVSRGDYDKVRTKIVNSAKGGFVITGPTGCGKSTVALLPLFANVDSTALIVEPTQANASNILHEFTNILPNLVLNKIIKGVVPKASFIAPAISAPVSRFSITTTEKLLEYFYFNGRLPKSDYIIIDEFHLPIPSMVEVVELIRTFDLCKKYILVSATAIGFKINAQLPPAVTQIKGNIPIGKLPVNLTGTDLDPRRWFHQGDGTIAIVAPSVNVARKLFEIYKDWKLRVFLITRFTTVSVYAKACSNYLPYSVYVLEPGVEAGVTLSISVLISMGCSTAVRYDGKVVLEDTQPLDEIAAIQRGGRGGRIKPTLYVSPVVPKSETRSSTSDYYRAQAVIKMIALGADLRKINFKGLDNQFPKLKTVTKSLAAQAVASRSDPFIAVYKTDASGKVYRECGGDGTGFSDLAKNELFLYHYPGGFYIAPISDFTDPLTKPNTFVLRNSQFTAAKAIVDSIAGLSAKYDLNNLVDILISKFDVYVADLFLRLKEIFSSDVATPFSISKSRPAEIEDFVKSSPPVLNLFAYLKTSPSGVVYDRVLSSPTQAKHSFSYKGEFLHFSFSSEYMKGSEVDVNKLSRSIFVLLQGLLAVEILLDGASHKCVDLVQYKGKISDEHIWFREISQDWS</sequence>
<evidence type="ECO:0000256" key="3">
    <source>
        <dbReference type="ARBA" id="ARBA00022632"/>
    </source>
</evidence>
<evidence type="ECO:0000256" key="1">
    <source>
        <dbReference type="ARBA" id="ARBA00004242"/>
    </source>
</evidence>
<dbReference type="InterPro" id="IPR011545">
    <property type="entry name" value="DEAD/DEAH_box_helicase_dom"/>
</dbReference>
<dbReference type="PROSITE" id="PS51192">
    <property type="entry name" value="HELICASE_ATP_BIND_1"/>
    <property type="match status" value="1"/>
</dbReference>
<evidence type="ECO:0000256" key="6">
    <source>
        <dbReference type="SAM" id="MobiDB-lite"/>
    </source>
</evidence>